<dbReference type="Proteomes" id="UP001597102">
    <property type="component" value="Unassembled WGS sequence"/>
</dbReference>
<keyword evidence="4" id="KW-1185">Reference proteome</keyword>
<gene>
    <name evidence="3" type="ORF">ACFQ2F_12305</name>
</gene>
<reference evidence="4" key="1">
    <citation type="journal article" date="2019" name="Int. J. Syst. Evol. Microbiol.">
        <title>The Global Catalogue of Microorganisms (GCM) 10K type strain sequencing project: providing services to taxonomists for standard genome sequencing and annotation.</title>
        <authorList>
            <consortium name="The Broad Institute Genomics Platform"/>
            <consortium name="The Broad Institute Genome Sequencing Center for Infectious Disease"/>
            <person name="Wu L."/>
            <person name="Ma J."/>
        </authorList>
    </citation>
    <scope>NUCLEOTIDE SEQUENCE [LARGE SCALE GENOMIC DNA]</scope>
    <source>
        <strain evidence="4">CCUG 61697</strain>
    </source>
</reference>
<keyword evidence="1" id="KW-1133">Transmembrane helix</keyword>
<dbReference type="EMBL" id="JBHTJO010000001">
    <property type="protein sequence ID" value="MFD0987879.1"/>
    <property type="molecule type" value="Genomic_DNA"/>
</dbReference>
<proteinExistence type="predicted"/>
<accession>A0ABW3JC90</accession>
<comment type="caution">
    <text evidence="3">The sequence shown here is derived from an EMBL/GenBank/DDBJ whole genome shotgun (WGS) entry which is preliminary data.</text>
</comment>
<keyword evidence="1" id="KW-0812">Transmembrane</keyword>
<organism evidence="3 4">
    <name type="scientific">Methyloligella solikamskensis</name>
    <dbReference type="NCBI Taxonomy" id="1177756"/>
    <lineage>
        <taxon>Bacteria</taxon>
        <taxon>Pseudomonadati</taxon>
        <taxon>Pseudomonadota</taxon>
        <taxon>Alphaproteobacteria</taxon>
        <taxon>Hyphomicrobiales</taxon>
        <taxon>Hyphomicrobiaceae</taxon>
        <taxon>Methyloligella</taxon>
    </lineage>
</organism>
<sequence>MRRLCGLALALGILAIACIGPADPGRAQEEVGISGVVHAIRASQPRDFGYFPGDIITREIYVAVDKGYHLQDASVPPEGPLNYWLDLRTVKVKTEESGAERRYLITLTYQTFYVPLEVKRRDLPGFTLQFAAEKGAGETADDEVGDEQAGDEQAMATAHIPSWSFLMSPLREIQTQEPPEGPVGFLKPDRAPKPLNVERLALFFALSGFAVALFAVLLAHHYAWGPFRSRPSRPFTVAARQINAQKRGGADADHYRASLLALHRAFDTTAGHRVFAEDVPAFLDKHPAFGKYASEIERFYEASRQAFFKGDTQAASAVMPLVDIASLAGKLGAMERRS</sequence>
<feature type="chain" id="PRO_5045654409" evidence="2">
    <location>
        <begin position="23"/>
        <end position="338"/>
    </location>
</feature>
<evidence type="ECO:0000256" key="1">
    <source>
        <dbReference type="SAM" id="Phobius"/>
    </source>
</evidence>
<name>A0ABW3JC90_9HYPH</name>
<dbReference type="PROSITE" id="PS51257">
    <property type="entry name" value="PROKAR_LIPOPROTEIN"/>
    <property type="match status" value="1"/>
</dbReference>
<dbReference type="RefSeq" id="WP_379090270.1">
    <property type="nucleotide sequence ID" value="NZ_JBHTJO010000001.1"/>
</dbReference>
<keyword evidence="2" id="KW-0732">Signal</keyword>
<keyword evidence="1" id="KW-0472">Membrane</keyword>
<feature type="transmembrane region" description="Helical" evidence="1">
    <location>
        <begin position="200"/>
        <end position="223"/>
    </location>
</feature>
<evidence type="ECO:0000256" key="2">
    <source>
        <dbReference type="SAM" id="SignalP"/>
    </source>
</evidence>
<feature type="signal peptide" evidence="2">
    <location>
        <begin position="1"/>
        <end position="22"/>
    </location>
</feature>
<protein>
    <submittedName>
        <fullName evidence="3">Nonribosomal peptide synthetase MxaA</fullName>
    </submittedName>
</protein>
<evidence type="ECO:0000313" key="4">
    <source>
        <dbReference type="Proteomes" id="UP001597102"/>
    </source>
</evidence>
<evidence type="ECO:0000313" key="3">
    <source>
        <dbReference type="EMBL" id="MFD0987879.1"/>
    </source>
</evidence>